<dbReference type="EMBL" id="DSXI01000464">
    <property type="protein sequence ID" value="HGS05632.1"/>
    <property type="molecule type" value="Genomic_DNA"/>
</dbReference>
<accession>A0A7V4G988</accession>
<protein>
    <recommendedName>
        <fullName evidence="2">Lipoprotein</fullName>
    </recommendedName>
</protein>
<comment type="caution">
    <text evidence="1">The sequence shown here is derived from an EMBL/GenBank/DDBJ whole genome shotgun (WGS) entry which is preliminary data.</text>
</comment>
<sequence>MNTSLVKVIVLIAFALGLGIVSVGCTGADIAAGVAQVLYAGLTGDEEGAAAVAEQVRTEVQEKERQELLLSQVPPAWKVEGAEIYFSQQVGTYVYVRPDQSWLKWNGSQWVLGE</sequence>
<dbReference type="AlphaFoldDB" id="A0A7V4G988"/>
<gene>
    <name evidence="1" type="ORF">ENT08_07845</name>
</gene>
<reference evidence="1" key="1">
    <citation type="journal article" date="2020" name="mSystems">
        <title>Genome- and Community-Level Interaction Insights into Carbon Utilization and Element Cycling Functions of Hydrothermarchaeota in Hydrothermal Sediment.</title>
        <authorList>
            <person name="Zhou Z."/>
            <person name="Liu Y."/>
            <person name="Xu W."/>
            <person name="Pan J."/>
            <person name="Luo Z.H."/>
            <person name="Li M."/>
        </authorList>
    </citation>
    <scope>NUCLEOTIDE SEQUENCE [LARGE SCALE GENOMIC DNA]</scope>
    <source>
        <strain evidence="1">SpSt-548</strain>
    </source>
</reference>
<evidence type="ECO:0008006" key="2">
    <source>
        <dbReference type="Google" id="ProtNLM"/>
    </source>
</evidence>
<proteinExistence type="predicted"/>
<evidence type="ECO:0000313" key="1">
    <source>
        <dbReference type="EMBL" id="HGS05632.1"/>
    </source>
</evidence>
<name>A0A7V4G988_9BACT</name>
<organism evidence="1">
    <name type="scientific">Desulfobacca acetoxidans</name>
    <dbReference type="NCBI Taxonomy" id="60893"/>
    <lineage>
        <taxon>Bacteria</taxon>
        <taxon>Pseudomonadati</taxon>
        <taxon>Thermodesulfobacteriota</taxon>
        <taxon>Desulfobaccia</taxon>
        <taxon>Desulfobaccales</taxon>
        <taxon>Desulfobaccaceae</taxon>
        <taxon>Desulfobacca</taxon>
    </lineage>
</organism>
<dbReference type="PROSITE" id="PS51257">
    <property type="entry name" value="PROKAR_LIPOPROTEIN"/>
    <property type="match status" value="1"/>
</dbReference>